<dbReference type="Pfam" id="PF13927">
    <property type="entry name" value="Ig_3"/>
    <property type="match status" value="1"/>
</dbReference>
<dbReference type="InterPro" id="IPR036179">
    <property type="entry name" value="Ig-like_dom_sf"/>
</dbReference>
<evidence type="ECO:0000256" key="1">
    <source>
        <dbReference type="ARBA" id="ARBA00004479"/>
    </source>
</evidence>
<evidence type="ECO:0000256" key="3">
    <source>
        <dbReference type="ARBA" id="ARBA00022737"/>
    </source>
</evidence>
<dbReference type="Gene3D" id="2.60.40.10">
    <property type="entry name" value="Immunoglobulins"/>
    <property type="match status" value="3"/>
</dbReference>
<dbReference type="InterPro" id="IPR013783">
    <property type="entry name" value="Ig-like_fold"/>
</dbReference>
<dbReference type="Pfam" id="PF08205">
    <property type="entry name" value="C2-set_2"/>
    <property type="match status" value="1"/>
</dbReference>
<proteinExistence type="predicted"/>
<dbReference type="GO" id="GO:0005886">
    <property type="term" value="C:plasma membrane"/>
    <property type="evidence" value="ECO:0007669"/>
    <property type="project" value="TreeGrafter"/>
</dbReference>
<dbReference type="PANTHER" id="PTHR11973:SF18">
    <property type="entry name" value="CELL SURFACE GLYCOPROTEIN MUC18"/>
    <property type="match status" value="1"/>
</dbReference>
<dbReference type="PROSITE" id="PS50835">
    <property type="entry name" value="IG_LIKE"/>
    <property type="match status" value="2"/>
</dbReference>
<keyword evidence="2 9" id="KW-0812">Transmembrane</keyword>
<name>A0A091N5F7_APAVI</name>
<keyword evidence="8" id="KW-0393">Immunoglobulin domain</keyword>
<sequence>DAKTFVCQVGTNSHGTGQNRTELHVYKVPEAPEIVANPAGISVLNNEISQIAQCVSRNSFPAPNITWHKNGEQLEEKTGSPVVKIQSTRTRESSGLYTVSSTLFDHVSREDRNSLYHCTVHYWLRGQRHAVESRRVNVTVFYPTEHVKLEVMPSSVLVKEGDNVQLVCEADGNPPPIFSFYKRELENKWHELSSVGDADSGVLKLNNVTKSSSGLYRCQTLGLDDMRQLEKDVELVVNCNSPLYVRQDEVVNLTCKAIAFPRPSVRWSVNGTAHEYIENQHIASNLTVRVNRDLMRAGAMCRVSNELGAIEERIQLLDQKTPESKGVIIVAIIVCILVVAVLGSVIYFLHKKGKIPCGRAGKQDM</sequence>
<dbReference type="SMART" id="SM00408">
    <property type="entry name" value="IGc2"/>
    <property type="match status" value="3"/>
</dbReference>
<organism evidence="11 12">
    <name type="scientific">Apaloderma vittatum</name>
    <name type="common">Bar-tailed trogon</name>
    <dbReference type="NCBI Taxonomy" id="57397"/>
    <lineage>
        <taxon>Eukaryota</taxon>
        <taxon>Metazoa</taxon>
        <taxon>Chordata</taxon>
        <taxon>Craniata</taxon>
        <taxon>Vertebrata</taxon>
        <taxon>Euteleostomi</taxon>
        <taxon>Archelosauria</taxon>
        <taxon>Archosauria</taxon>
        <taxon>Dinosauria</taxon>
        <taxon>Saurischia</taxon>
        <taxon>Theropoda</taxon>
        <taxon>Coelurosauria</taxon>
        <taxon>Aves</taxon>
        <taxon>Neognathae</taxon>
        <taxon>Neoaves</taxon>
        <taxon>Telluraves</taxon>
        <taxon>Coraciimorphae</taxon>
        <taxon>Trogoniformes</taxon>
        <taxon>Trogonidae</taxon>
        <taxon>Apaloderma</taxon>
    </lineage>
</organism>
<keyword evidence="5 9" id="KW-0472">Membrane</keyword>
<keyword evidence="4 9" id="KW-1133">Transmembrane helix</keyword>
<protein>
    <submittedName>
        <fullName evidence="11">Cell surface glycoprotein MUC18</fullName>
    </submittedName>
</protein>
<reference evidence="11 12" key="1">
    <citation type="submission" date="2014-04" db="EMBL/GenBank/DDBJ databases">
        <title>Genome evolution of avian class.</title>
        <authorList>
            <person name="Zhang G."/>
            <person name="Li C."/>
        </authorList>
    </citation>
    <scope>NUCLEOTIDE SEQUENCE [LARGE SCALE GENOMIC DNA]</scope>
    <source>
        <strain evidence="11">BGI_N311</strain>
    </source>
</reference>
<dbReference type="GO" id="GO:0005055">
    <property type="term" value="F:laminin receptor activity"/>
    <property type="evidence" value="ECO:0007669"/>
    <property type="project" value="TreeGrafter"/>
</dbReference>
<keyword evidence="6" id="KW-1015">Disulfide bond</keyword>
<dbReference type="AlphaFoldDB" id="A0A091N5F7"/>
<keyword evidence="12" id="KW-1185">Reference proteome</keyword>
<comment type="subcellular location">
    <subcellularLocation>
        <location evidence="1">Membrane</location>
        <topology evidence="1">Single-pass type I membrane protein</topology>
    </subcellularLocation>
</comment>
<dbReference type="InterPro" id="IPR051116">
    <property type="entry name" value="Surface_Rcpt/Adhesion_Mol"/>
</dbReference>
<evidence type="ECO:0000256" key="8">
    <source>
        <dbReference type="ARBA" id="ARBA00023319"/>
    </source>
</evidence>
<dbReference type="PANTHER" id="PTHR11973">
    <property type="entry name" value="CELL SURFACE GLYCOPROTEIN MUC18-RELATED"/>
    <property type="match status" value="1"/>
</dbReference>
<feature type="non-terminal residue" evidence="11">
    <location>
        <position position="365"/>
    </location>
</feature>
<feature type="transmembrane region" description="Helical" evidence="9">
    <location>
        <begin position="326"/>
        <end position="349"/>
    </location>
</feature>
<feature type="domain" description="Ig-like" evidence="10">
    <location>
        <begin position="143"/>
        <end position="234"/>
    </location>
</feature>
<dbReference type="InterPro" id="IPR007110">
    <property type="entry name" value="Ig-like_dom"/>
</dbReference>
<evidence type="ECO:0000256" key="9">
    <source>
        <dbReference type="SAM" id="Phobius"/>
    </source>
</evidence>
<evidence type="ECO:0000256" key="2">
    <source>
        <dbReference type="ARBA" id="ARBA00022692"/>
    </source>
</evidence>
<dbReference type="InterPro" id="IPR003599">
    <property type="entry name" value="Ig_sub"/>
</dbReference>
<keyword evidence="7" id="KW-0325">Glycoprotein</keyword>
<feature type="domain" description="Ig-like" evidence="10">
    <location>
        <begin position="32"/>
        <end position="137"/>
    </location>
</feature>
<dbReference type="InterPro" id="IPR013162">
    <property type="entry name" value="CD80_C2-set"/>
</dbReference>
<evidence type="ECO:0000313" key="11">
    <source>
        <dbReference type="EMBL" id="KFP84651.1"/>
    </source>
</evidence>
<evidence type="ECO:0000313" key="12">
    <source>
        <dbReference type="Proteomes" id="UP000054244"/>
    </source>
</evidence>
<dbReference type="InterPro" id="IPR003598">
    <property type="entry name" value="Ig_sub2"/>
</dbReference>
<dbReference type="SUPFAM" id="SSF48726">
    <property type="entry name" value="Immunoglobulin"/>
    <property type="match status" value="3"/>
</dbReference>
<evidence type="ECO:0000259" key="10">
    <source>
        <dbReference type="PROSITE" id="PS50835"/>
    </source>
</evidence>
<gene>
    <name evidence="11" type="ORF">N311_03681</name>
</gene>
<dbReference type="SMART" id="SM00409">
    <property type="entry name" value="IG"/>
    <property type="match status" value="2"/>
</dbReference>
<dbReference type="CDD" id="cd00096">
    <property type="entry name" value="Ig"/>
    <property type="match status" value="1"/>
</dbReference>
<keyword evidence="3" id="KW-0677">Repeat</keyword>
<evidence type="ECO:0000256" key="6">
    <source>
        <dbReference type="ARBA" id="ARBA00023157"/>
    </source>
</evidence>
<dbReference type="EMBL" id="KL377017">
    <property type="protein sequence ID" value="KFP84651.1"/>
    <property type="molecule type" value="Genomic_DNA"/>
</dbReference>
<evidence type="ECO:0000256" key="7">
    <source>
        <dbReference type="ARBA" id="ARBA00023180"/>
    </source>
</evidence>
<evidence type="ECO:0000256" key="4">
    <source>
        <dbReference type="ARBA" id="ARBA00022989"/>
    </source>
</evidence>
<evidence type="ECO:0000256" key="5">
    <source>
        <dbReference type="ARBA" id="ARBA00023136"/>
    </source>
</evidence>
<dbReference type="PIRSF" id="PIRSF000615">
    <property type="entry name" value="TyrPK_CSF1-R"/>
    <property type="match status" value="1"/>
</dbReference>
<feature type="non-terminal residue" evidence="11">
    <location>
        <position position="1"/>
    </location>
</feature>
<accession>A0A091N5F7</accession>
<dbReference type="Proteomes" id="UP000054244">
    <property type="component" value="Unassembled WGS sequence"/>
</dbReference>